<dbReference type="Proteomes" id="UP001283361">
    <property type="component" value="Unassembled WGS sequence"/>
</dbReference>
<proteinExistence type="predicted"/>
<reference evidence="1" key="1">
    <citation type="journal article" date="2023" name="G3 (Bethesda)">
        <title>A reference genome for the long-term kleptoplast-retaining sea slug Elysia crispata morphotype clarki.</title>
        <authorList>
            <person name="Eastman K.E."/>
            <person name="Pendleton A.L."/>
            <person name="Shaikh M.A."/>
            <person name="Suttiyut T."/>
            <person name="Ogas R."/>
            <person name="Tomko P."/>
            <person name="Gavelis G."/>
            <person name="Widhalm J.R."/>
            <person name="Wisecaver J.H."/>
        </authorList>
    </citation>
    <scope>NUCLEOTIDE SEQUENCE</scope>
    <source>
        <strain evidence="1">ECLA1</strain>
    </source>
</reference>
<sequence length="95" mass="10548">MIADCGYFTGSNSFRNAGYDACTIIANALVKNSLLANRGLFGDFALGQRSRTMGLVRNQGNWAVSGRVNGQRWTAETTRYFQKMVIRSGSRRPYS</sequence>
<evidence type="ECO:0000313" key="2">
    <source>
        <dbReference type="Proteomes" id="UP001283361"/>
    </source>
</evidence>
<organism evidence="1 2">
    <name type="scientific">Elysia crispata</name>
    <name type="common">lettuce slug</name>
    <dbReference type="NCBI Taxonomy" id="231223"/>
    <lineage>
        <taxon>Eukaryota</taxon>
        <taxon>Metazoa</taxon>
        <taxon>Spiralia</taxon>
        <taxon>Lophotrochozoa</taxon>
        <taxon>Mollusca</taxon>
        <taxon>Gastropoda</taxon>
        <taxon>Heterobranchia</taxon>
        <taxon>Euthyneura</taxon>
        <taxon>Panpulmonata</taxon>
        <taxon>Sacoglossa</taxon>
        <taxon>Placobranchoidea</taxon>
        <taxon>Plakobranchidae</taxon>
        <taxon>Elysia</taxon>
    </lineage>
</organism>
<protein>
    <submittedName>
        <fullName evidence="1">Uncharacterized protein</fullName>
    </submittedName>
</protein>
<dbReference type="EMBL" id="JAWDGP010004062">
    <property type="protein sequence ID" value="KAK3768300.1"/>
    <property type="molecule type" value="Genomic_DNA"/>
</dbReference>
<dbReference type="AlphaFoldDB" id="A0AAE1DFT9"/>
<accession>A0AAE1DFT9</accession>
<comment type="caution">
    <text evidence="1">The sequence shown here is derived from an EMBL/GenBank/DDBJ whole genome shotgun (WGS) entry which is preliminary data.</text>
</comment>
<evidence type="ECO:0000313" key="1">
    <source>
        <dbReference type="EMBL" id="KAK3768300.1"/>
    </source>
</evidence>
<gene>
    <name evidence="1" type="ORF">RRG08_031092</name>
</gene>
<name>A0AAE1DFT9_9GAST</name>
<keyword evidence="2" id="KW-1185">Reference proteome</keyword>